<dbReference type="Gene3D" id="3.40.50.2300">
    <property type="match status" value="2"/>
</dbReference>
<dbReference type="EMBL" id="MFKF01000123">
    <property type="protein sequence ID" value="OGG53314.1"/>
    <property type="molecule type" value="Genomic_DNA"/>
</dbReference>
<gene>
    <name evidence="4" type="ORF">A3F84_24980</name>
</gene>
<name>A0A1F6CVX4_HANXR</name>
<sequence length="231" mass="25319">MPAILIVDDSPSVRDLLERFLTAARHTVWNASDGREALEVLRSKAVHAVITDLDMPGMGGVELLKRLRETRPFLPVIGISGHFDPGAAARAGFDAFLPKPFNIADLLRVLAGALEKRRKVLIVDDVPAMREVLKATVEQLGLRGVEAGNGAEALEVLEKEGADLVISDCSMPLFNGRKLLAEIGARFPDLRVVVVSASFRPEDVEALKPFDFLCKPYRLDDLKRVVIRAMS</sequence>
<dbReference type="PANTHER" id="PTHR44591">
    <property type="entry name" value="STRESS RESPONSE REGULATOR PROTEIN 1"/>
    <property type="match status" value="1"/>
</dbReference>
<dbReference type="InterPro" id="IPR011006">
    <property type="entry name" value="CheY-like_superfamily"/>
</dbReference>
<keyword evidence="1 2" id="KW-0597">Phosphoprotein</keyword>
<evidence type="ECO:0000256" key="1">
    <source>
        <dbReference type="ARBA" id="ARBA00022553"/>
    </source>
</evidence>
<reference evidence="4 5" key="1">
    <citation type="journal article" date="2016" name="Nat. Commun.">
        <title>Thousands of microbial genomes shed light on interconnected biogeochemical processes in an aquifer system.</title>
        <authorList>
            <person name="Anantharaman K."/>
            <person name="Brown C.T."/>
            <person name="Hug L.A."/>
            <person name="Sharon I."/>
            <person name="Castelle C.J."/>
            <person name="Probst A.J."/>
            <person name="Thomas B.C."/>
            <person name="Singh A."/>
            <person name="Wilkins M.J."/>
            <person name="Karaoz U."/>
            <person name="Brodie E.L."/>
            <person name="Williams K.H."/>
            <person name="Hubbard S.S."/>
            <person name="Banfield J.F."/>
        </authorList>
    </citation>
    <scope>NUCLEOTIDE SEQUENCE [LARGE SCALE GENOMIC DNA]</scope>
    <source>
        <strain evidence="5">RIFCSPLOWO2_12_FULL_64_10</strain>
    </source>
</reference>
<dbReference type="Proteomes" id="UP000178606">
    <property type="component" value="Unassembled WGS sequence"/>
</dbReference>
<feature type="modified residue" description="4-aspartylphosphate" evidence="2">
    <location>
        <position position="168"/>
    </location>
</feature>
<dbReference type="InterPro" id="IPR001789">
    <property type="entry name" value="Sig_transdc_resp-reg_receiver"/>
</dbReference>
<dbReference type="PANTHER" id="PTHR44591:SF25">
    <property type="entry name" value="CHEMOTAXIS TWO-COMPONENT RESPONSE REGULATOR"/>
    <property type="match status" value="1"/>
</dbReference>
<protein>
    <recommendedName>
        <fullName evidence="3">Response regulatory domain-containing protein</fullName>
    </recommendedName>
</protein>
<evidence type="ECO:0000259" key="3">
    <source>
        <dbReference type="PROSITE" id="PS50110"/>
    </source>
</evidence>
<evidence type="ECO:0000313" key="5">
    <source>
        <dbReference type="Proteomes" id="UP000178606"/>
    </source>
</evidence>
<dbReference type="InterPro" id="IPR050595">
    <property type="entry name" value="Bact_response_regulator"/>
</dbReference>
<feature type="domain" description="Response regulatory" evidence="3">
    <location>
        <begin position="119"/>
        <end position="230"/>
    </location>
</feature>
<evidence type="ECO:0000256" key="2">
    <source>
        <dbReference type="PROSITE-ProRule" id="PRU00169"/>
    </source>
</evidence>
<dbReference type="CDD" id="cd17546">
    <property type="entry name" value="REC_hyHK_CKI1_RcsC-like"/>
    <property type="match status" value="1"/>
</dbReference>
<feature type="modified residue" description="4-aspartylphosphate" evidence="2">
    <location>
        <position position="52"/>
    </location>
</feature>
<dbReference type="GO" id="GO:0000160">
    <property type="term" value="P:phosphorelay signal transduction system"/>
    <property type="evidence" value="ECO:0007669"/>
    <property type="project" value="InterPro"/>
</dbReference>
<dbReference type="SMART" id="SM00448">
    <property type="entry name" value="REC"/>
    <property type="match status" value="2"/>
</dbReference>
<dbReference type="Pfam" id="PF00072">
    <property type="entry name" value="Response_reg"/>
    <property type="match status" value="2"/>
</dbReference>
<accession>A0A1F6CVX4</accession>
<organism evidence="4 5">
    <name type="scientific">Handelsmanbacteria sp. (strain RIFCSPLOWO2_12_FULL_64_10)</name>
    <dbReference type="NCBI Taxonomy" id="1817868"/>
    <lineage>
        <taxon>Bacteria</taxon>
        <taxon>Candidatus Handelsmaniibacteriota</taxon>
    </lineage>
</organism>
<evidence type="ECO:0000313" key="4">
    <source>
        <dbReference type="EMBL" id="OGG53314.1"/>
    </source>
</evidence>
<dbReference type="AlphaFoldDB" id="A0A1F6CVX4"/>
<dbReference type="SUPFAM" id="SSF52172">
    <property type="entry name" value="CheY-like"/>
    <property type="match status" value="2"/>
</dbReference>
<comment type="caution">
    <text evidence="4">The sequence shown here is derived from an EMBL/GenBank/DDBJ whole genome shotgun (WGS) entry which is preliminary data.</text>
</comment>
<feature type="domain" description="Response regulatory" evidence="3">
    <location>
        <begin position="3"/>
        <end position="114"/>
    </location>
</feature>
<proteinExistence type="predicted"/>
<dbReference type="PROSITE" id="PS50110">
    <property type="entry name" value="RESPONSE_REGULATORY"/>
    <property type="match status" value="2"/>
</dbReference>